<dbReference type="InterPro" id="IPR027417">
    <property type="entry name" value="P-loop_NTPase"/>
</dbReference>
<keyword evidence="4" id="KW-0812">Transmembrane</keyword>
<protein>
    <submittedName>
        <fullName evidence="9">Uncharacterized protein LOC108828685 isoform X1</fullName>
    </submittedName>
</protein>
<dbReference type="Pfam" id="PF07725">
    <property type="entry name" value="LRR_3"/>
    <property type="match status" value="2"/>
</dbReference>
<dbReference type="PANTHER" id="PTHR11017:SF589">
    <property type="entry name" value="ADP-RIBOSYL CYCLASE_CYCLIC ADP-RIBOSE HYDROLASE-RELATED"/>
    <property type="match status" value="1"/>
</dbReference>
<evidence type="ECO:0000256" key="3">
    <source>
        <dbReference type="ARBA" id="ARBA00022821"/>
    </source>
</evidence>
<reference evidence="9" key="2">
    <citation type="submission" date="2025-08" db="UniProtKB">
        <authorList>
            <consortium name="RefSeq"/>
        </authorList>
    </citation>
    <scope>IDENTIFICATION</scope>
    <source>
        <tissue evidence="9">Leaf</tissue>
    </source>
</reference>
<dbReference type="PANTHER" id="PTHR11017">
    <property type="entry name" value="LEUCINE-RICH REPEAT-CONTAINING PROTEIN"/>
    <property type="match status" value="1"/>
</dbReference>
<keyword evidence="1" id="KW-0433">Leucine-rich repeat</keyword>
<feature type="domain" description="C-JID" evidence="5">
    <location>
        <begin position="1413"/>
        <end position="1560"/>
    </location>
</feature>
<accession>A0A6J0LCM6</accession>
<keyword evidence="2" id="KW-0677">Repeat</keyword>
<keyword evidence="4" id="KW-1133">Transmembrane helix</keyword>
<dbReference type="Proteomes" id="UP000504610">
    <property type="component" value="Chromosome 9"/>
</dbReference>
<dbReference type="FunFam" id="3.80.10.10:FF:000386">
    <property type="entry name" value="Disease resistance protein RPS4"/>
    <property type="match status" value="2"/>
</dbReference>
<evidence type="ECO:0000256" key="2">
    <source>
        <dbReference type="ARBA" id="ARBA00022737"/>
    </source>
</evidence>
<dbReference type="OrthoDB" id="1936883at2759"/>
<dbReference type="PRINTS" id="PR00364">
    <property type="entry name" value="DISEASERSIST"/>
</dbReference>
<dbReference type="GO" id="GO:0006952">
    <property type="term" value="P:defense response"/>
    <property type="evidence" value="ECO:0007669"/>
    <property type="project" value="InterPro"/>
</dbReference>
<feature type="transmembrane region" description="Helical" evidence="4">
    <location>
        <begin position="1588"/>
        <end position="1612"/>
    </location>
</feature>
<dbReference type="InterPro" id="IPR042197">
    <property type="entry name" value="Apaf_helical"/>
</dbReference>
<keyword evidence="4" id="KW-0472">Membrane</keyword>
<keyword evidence="8" id="KW-1185">Reference proteome</keyword>
<evidence type="ECO:0000259" key="5">
    <source>
        <dbReference type="Pfam" id="PF20160"/>
    </source>
</evidence>
<dbReference type="RefSeq" id="XP_018457940.1">
    <property type="nucleotide sequence ID" value="XM_018602438.2"/>
</dbReference>
<dbReference type="Gene3D" id="3.80.10.10">
    <property type="entry name" value="Ribonuclease Inhibitor"/>
    <property type="match status" value="4"/>
</dbReference>
<dbReference type="InterPro" id="IPR044974">
    <property type="entry name" value="Disease_R_plants"/>
</dbReference>
<dbReference type="SUPFAM" id="SSF52058">
    <property type="entry name" value="L domain-like"/>
    <property type="match status" value="2"/>
</dbReference>
<dbReference type="GeneID" id="108828685"/>
<feature type="transmembrane region" description="Helical" evidence="4">
    <location>
        <begin position="1618"/>
        <end position="1641"/>
    </location>
</feature>
<dbReference type="InterPro" id="IPR011713">
    <property type="entry name" value="Leu-rich_rpt_3"/>
</dbReference>
<reference evidence="8" key="1">
    <citation type="journal article" date="2019" name="Database">
        <title>The radish genome database (RadishGD): an integrated information resource for radish genomics.</title>
        <authorList>
            <person name="Yu H.J."/>
            <person name="Baek S."/>
            <person name="Lee Y.J."/>
            <person name="Cho A."/>
            <person name="Mun J.H."/>
        </authorList>
    </citation>
    <scope>NUCLEOTIDE SEQUENCE [LARGE SCALE GENOMIC DNA]</scope>
    <source>
        <strain evidence="8">cv. WK10039</strain>
    </source>
</reference>
<dbReference type="SUPFAM" id="SSF52540">
    <property type="entry name" value="P-loop containing nucleoside triphosphate hydrolases"/>
    <property type="match status" value="1"/>
</dbReference>
<evidence type="ECO:0000259" key="6">
    <source>
        <dbReference type="Pfam" id="PF23282"/>
    </source>
</evidence>
<dbReference type="InterPro" id="IPR032675">
    <property type="entry name" value="LRR_dom_sf"/>
</dbReference>
<organism evidence="8 9">
    <name type="scientific">Raphanus sativus</name>
    <name type="common">Radish</name>
    <name type="synonym">Raphanus raphanistrum var. sativus</name>
    <dbReference type="NCBI Taxonomy" id="3726"/>
    <lineage>
        <taxon>Eukaryota</taxon>
        <taxon>Viridiplantae</taxon>
        <taxon>Streptophyta</taxon>
        <taxon>Embryophyta</taxon>
        <taxon>Tracheophyta</taxon>
        <taxon>Spermatophyta</taxon>
        <taxon>Magnoliopsida</taxon>
        <taxon>eudicotyledons</taxon>
        <taxon>Gunneridae</taxon>
        <taxon>Pentapetalae</taxon>
        <taxon>rosids</taxon>
        <taxon>malvids</taxon>
        <taxon>Brassicales</taxon>
        <taxon>Brassicaceae</taxon>
        <taxon>Brassiceae</taxon>
        <taxon>Raphanus</taxon>
    </lineage>
</organism>
<dbReference type="Pfam" id="PF23282">
    <property type="entry name" value="WHD_ROQ1"/>
    <property type="match status" value="1"/>
</dbReference>
<evidence type="ECO:0000313" key="9">
    <source>
        <dbReference type="RefSeq" id="XP_018457940.1"/>
    </source>
</evidence>
<dbReference type="Gene3D" id="1.10.8.430">
    <property type="entry name" value="Helical domain of apoptotic protease-activating factors"/>
    <property type="match status" value="1"/>
</dbReference>
<proteinExistence type="predicted"/>
<evidence type="ECO:0000313" key="8">
    <source>
        <dbReference type="Proteomes" id="UP000504610"/>
    </source>
</evidence>
<feature type="domain" description="C-JID" evidence="5">
    <location>
        <begin position="649"/>
        <end position="797"/>
    </location>
</feature>
<evidence type="ECO:0000259" key="7">
    <source>
        <dbReference type="Pfam" id="PF23286"/>
    </source>
</evidence>
<sequence>MQLKYLLDDLSWIKKGSKIVITSCDKSWIQEFVHDTYVVPPLKYGEALQLFSYHAFGDHVFHPTVTSMKLCREIVDCAGGNPLVIKLLGKQLHGRDESLWEMSKGDLTHLDLGMMILDIFRFGYDLKDTQKDVFLDIACFFRSEDDNFVRSILDSRHHDAENEIRDLTHKGIISISGYRVEMHDLLYMFGKIYSSQALIEENGGKIRLWFTQEIIDALVNQKDTESMRGIFLDMADVTKGIVLNRHTFINMLNLRYLKIYDSCCPRPCKDVYKLSFPDGLEFSLEKVRYLHWVKFPMKELPPDYRPENLVDLRLPYSKIERIWQGAKDTPWLKWVDLRHSKKLVNLSGLAKAESLQRLNLEGCTNLAELPGEMQNMKSLVYLNLRGCIRIWSLPEMNLTSLKTLILSNCSKLKEFRLISKGLEVLHLDGTAIKGLPPSIGNLSSLVLFNMKNCKKLEYLPNCLGQLKVLEELILSGCSRLKNIPAVRQNMKHVQILRLDETGAKKMPKISCFTGSKGRASVDMSELRHLCLSGNDFASLRNDIGKLYNLTWLDVKRCKKLRSIPMLPPRLEYFDAHGCDSLENVAHPLALLAATEQTHAVFNFSNCYKLTHEAKDNIISYSRRRSQLMLSAQSRYNEGFSSEALTRTCFPGGEVPEWFSHRGSGSVLEPQLSPQWWDSRFTGIALCAVILFPAYLEQRKRVLVNCNFEFKKDDGSSIHFSCTVGSWNEISNKQSEMESSHVFIGYTSRLDINKHGGYDEEGCFCTKSFFEFQVTDGTENVVGCQVLQCGFNLVYATDERENICWDAKTLVIPKRINYATRRLRLQLYGHGFGSKGSDLSENKRGEMSSRHHITPSEESNTKINNVLRLLIDQLNERQKDVLFDLACFFRSEDEYFIRTLFDSENPDSVSEVRDLAEKFLITICDGRVEMNDQVYMVSKELGSSGRLRLLKYTDILDKLREMKSLPENNNVRGIFLDLSEVMQSIAMESMTFINMRNLRYLKIDETCCPGKSETDCKLQFPDGFDFPLEEVRYFHWLKFPLEELPRDFKPENLVELRLPYSNVERLWIDVKDTPRLKWVDLSHSSKLLNLSGLAKAESLQRLNLEGCINLDELPRDMQNMKSLVYLNMRGCTRLRSLPQMNLTALKTLILSDCSNLKEFQVISESLEVLHLDGTIIKGLPLAIQKLERLVLLNLKNCKMLECLPNCLGKLKLLEELVLSGCSRLKNLPDIRYSMKHVQTLLFDGTEVNEMPNISCFIGSQDHAYIDMSFQHFGSYCSPSEWPQSVNRVSSLRRLCLSGHGFVNLHNDIGHLYNLRWLDVKQCKKLRSVPMLPPRLEYFNAHGCDSLERVANPLGIQILTEQIHATFNFSNCNKLDQDATDSIISYTQWKSQLILDARSRYDGGFTLEDSVGTCFPGWEVPAWFSHRASGYLLEPKLPPHWCDSRFTGIALCAVVLFPGHEHQGNRLSVKCNCEFKSKNGSRIRFSCTVGGWIEKGNTIESSHVFLGYASKLDVRKICQDNNNEEGCRHTDASFEFQVTDGTKKLEGYEVMKCGFSLVYASDELQVKSGEYGTNVETNQDITSSSWVEDFFGYIFLAFSCVIVFAILSLSVIVFAPQYYLSFSGFCWALLARILFFVAFGLFLKQGHVRKRK</sequence>
<dbReference type="InterPro" id="IPR058192">
    <property type="entry name" value="WHD_ROQ1-like"/>
</dbReference>
<dbReference type="Pfam" id="PF23286">
    <property type="entry name" value="LRR_13"/>
    <property type="match status" value="1"/>
</dbReference>
<dbReference type="KEGG" id="rsz:108828685"/>
<evidence type="ECO:0000256" key="4">
    <source>
        <dbReference type="SAM" id="Phobius"/>
    </source>
</evidence>
<dbReference type="InterPro" id="IPR058546">
    <property type="entry name" value="RPS4B/Roq1-like_LRR"/>
</dbReference>
<dbReference type="Pfam" id="PF20160">
    <property type="entry name" value="C-JID"/>
    <property type="match status" value="2"/>
</dbReference>
<dbReference type="InterPro" id="IPR045344">
    <property type="entry name" value="C-JID"/>
</dbReference>
<feature type="domain" description="Disease resistance protein Roq1-like winged-helix" evidence="6">
    <location>
        <begin position="130"/>
        <end position="190"/>
    </location>
</feature>
<name>A0A6J0LCM6_RAPSA</name>
<gene>
    <name evidence="9" type="primary">LOC108828685</name>
</gene>
<evidence type="ECO:0000256" key="1">
    <source>
        <dbReference type="ARBA" id="ARBA00022614"/>
    </source>
</evidence>
<keyword evidence="3" id="KW-0611">Plant defense</keyword>
<feature type="domain" description="Disease resistance protein RPS4B/Roq1-like leucine-rich repeats" evidence="7">
    <location>
        <begin position="398"/>
        <end position="586"/>
    </location>
</feature>